<organism evidence="1">
    <name type="scientific">hydrothermal vent metagenome</name>
    <dbReference type="NCBI Taxonomy" id="652676"/>
    <lineage>
        <taxon>unclassified sequences</taxon>
        <taxon>metagenomes</taxon>
        <taxon>ecological metagenomes</taxon>
    </lineage>
</organism>
<dbReference type="EMBL" id="UOFY01000028">
    <property type="protein sequence ID" value="VAX08561.1"/>
    <property type="molecule type" value="Genomic_DNA"/>
</dbReference>
<name>A0A3B1B363_9ZZZZ</name>
<protein>
    <submittedName>
        <fullName evidence="1">Uncharacterized protein</fullName>
    </submittedName>
</protein>
<proteinExistence type="predicted"/>
<gene>
    <name evidence="1" type="ORF">MNBD_GAMMA25-821</name>
</gene>
<sequence length="578" mass="65876">MKPLLLKNYKAIIVVSMLYFAATSVMADMIMAPIRYWGDISYEHRVENYNQSEDQVRKLATVNLRGNSFVWQPWFARINGGVGLTYNRLERENSGNSNGEIITGNAQAVMLPQSRFPLELHFDSQDSRITGEALGSKPYSNTRYGLSQKYRSLDGSLNVQATYDNNLQQTEGQPEDTSDLYTVSIGKVIKRHQLNFDGSREKALRRSSEINYTRNNAVARHSYRPDSYFSMENMASVVETKDDTTRFVNNNRQLQLTSNSFWRPQNQKMYGNAGARYYASLNKNGNLSSDSKTLNAYGGLNYDVSRAFRVTGNLTANGIESTNSVIFTSTQSVGARYNPEFIRLGEYQYNWNTSANALNRSGGEFRGKHLTGQLGHNIMRRFSTRPGLEYSANFSQSFVTEYDTVAENINRINNSLSFTWRNGEGLGNVYVRLMGSDSRTVASPRKELYQLVNLQLTSTQTLTHKSVWTGNITVNATKNELPNASAVGFATTSSANIVYRHVMVFNVPRLHFISDLKYDTELSRPVEINREKQDRRIWENRLDYSYGRLQLRLSLRVSKINSNSYNILMFRIKRLFGN</sequence>
<evidence type="ECO:0000313" key="1">
    <source>
        <dbReference type="EMBL" id="VAX08561.1"/>
    </source>
</evidence>
<accession>A0A3B1B363</accession>
<reference evidence="1" key="1">
    <citation type="submission" date="2018-06" db="EMBL/GenBank/DDBJ databases">
        <authorList>
            <person name="Zhirakovskaya E."/>
        </authorList>
    </citation>
    <scope>NUCLEOTIDE SEQUENCE</scope>
</reference>
<dbReference type="AlphaFoldDB" id="A0A3B1B363"/>